<comment type="caution">
    <text evidence="10">The sequence shown here is derived from an EMBL/GenBank/DDBJ whole genome shotgun (WGS) entry which is preliminary data.</text>
</comment>
<feature type="domain" description="Hermes trasposase DNA-binding" evidence="8">
    <location>
        <begin position="98"/>
        <end position="161"/>
    </location>
</feature>
<keyword evidence="3" id="KW-0863">Zinc-finger</keyword>
<evidence type="ECO:0000256" key="2">
    <source>
        <dbReference type="ARBA" id="ARBA00022723"/>
    </source>
</evidence>
<evidence type="ECO:0000313" key="11">
    <source>
        <dbReference type="Proteomes" id="UP000663828"/>
    </source>
</evidence>
<organism evidence="10 12">
    <name type="scientific">Adineta ricciae</name>
    <name type="common">Rotifer</name>
    <dbReference type="NCBI Taxonomy" id="249248"/>
    <lineage>
        <taxon>Eukaryota</taxon>
        <taxon>Metazoa</taxon>
        <taxon>Spiralia</taxon>
        <taxon>Gnathifera</taxon>
        <taxon>Rotifera</taxon>
        <taxon>Eurotatoria</taxon>
        <taxon>Bdelloidea</taxon>
        <taxon>Adinetida</taxon>
        <taxon>Adinetidae</taxon>
        <taxon>Adineta</taxon>
    </lineage>
</organism>
<feature type="compositionally biased region" description="Polar residues" evidence="6">
    <location>
        <begin position="672"/>
        <end position="682"/>
    </location>
</feature>
<dbReference type="Gene3D" id="1.10.10.1070">
    <property type="entry name" value="Zinc finger, BED domain-containing"/>
    <property type="match status" value="1"/>
</dbReference>
<dbReference type="SUPFAM" id="SSF140996">
    <property type="entry name" value="Hermes dimerisation domain"/>
    <property type="match status" value="1"/>
</dbReference>
<evidence type="ECO:0000256" key="6">
    <source>
        <dbReference type="SAM" id="MobiDB-lite"/>
    </source>
</evidence>
<keyword evidence="5" id="KW-0539">Nucleus</keyword>
<dbReference type="Pfam" id="PF05699">
    <property type="entry name" value="Dimer_Tnp_hAT"/>
    <property type="match status" value="1"/>
</dbReference>
<dbReference type="EMBL" id="CAJNOJ010000269">
    <property type="protein sequence ID" value="CAF1356148.1"/>
    <property type="molecule type" value="Genomic_DNA"/>
</dbReference>
<evidence type="ECO:0000259" key="8">
    <source>
        <dbReference type="Pfam" id="PF10683"/>
    </source>
</evidence>
<dbReference type="GO" id="GO:0046983">
    <property type="term" value="F:protein dimerization activity"/>
    <property type="evidence" value="ECO:0007669"/>
    <property type="project" value="InterPro"/>
</dbReference>
<dbReference type="GO" id="GO:0008270">
    <property type="term" value="F:zinc ion binding"/>
    <property type="evidence" value="ECO:0007669"/>
    <property type="project" value="UniProtKB-KW"/>
</dbReference>
<feature type="region of interest" description="Disordered" evidence="6">
    <location>
        <begin position="628"/>
        <end position="682"/>
    </location>
</feature>
<evidence type="ECO:0000313" key="10">
    <source>
        <dbReference type="EMBL" id="CAF1356148.1"/>
    </source>
</evidence>
<dbReference type="GO" id="GO:0005634">
    <property type="term" value="C:nucleus"/>
    <property type="evidence" value="ECO:0007669"/>
    <property type="project" value="UniProtKB-SubCell"/>
</dbReference>
<dbReference type="InterPro" id="IPR052035">
    <property type="entry name" value="ZnF_BED_domain_contain"/>
</dbReference>
<dbReference type="PANTHER" id="PTHR46481">
    <property type="entry name" value="ZINC FINGER BED DOMAIN-CONTAINING PROTEIN 4"/>
    <property type="match status" value="1"/>
</dbReference>
<gene>
    <name evidence="10" type="ORF">EDS130_LOCUS33551</name>
    <name evidence="9" type="ORF">XAT740_LOCUS12885</name>
</gene>
<dbReference type="PANTHER" id="PTHR46481:SF10">
    <property type="entry name" value="ZINC FINGER BED DOMAIN-CONTAINING PROTEIN 39"/>
    <property type="match status" value="1"/>
</dbReference>
<dbReference type="InterPro" id="IPR018473">
    <property type="entry name" value="Hermes_transposase_DNA-db"/>
</dbReference>
<dbReference type="SUPFAM" id="SSF53098">
    <property type="entry name" value="Ribonuclease H-like"/>
    <property type="match status" value="1"/>
</dbReference>
<dbReference type="OrthoDB" id="10051975at2759"/>
<evidence type="ECO:0000256" key="3">
    <source>
        <dbReference type="ARBA" id="ARBA00022771"/>
    </source>
</evidence>
<dbReference type="EMBL" id="CAJNOR010000736">
    <property type="protein sequence ID" value="CAF0994747.1"/>
    <property type="molecule type" value="Genomic_DNA"/>
</dbReference>
<keyword evidence="11" id="KW-1185">Reference proteome</keyword>
<comment type="subcellular location">
    <subcellularLocation>
        <location evidence="1">Nucleus</location>
    </subcellularLocation>
</comment>
<reference evidence="10" key="1">
    <citation type="submission" date="2021-02" db="EMBL/GenBank/DDBJ databases">
        <authorList>
            <person name="Nowell W R."/>
        </authorList>
    </citation>
    <scope>NUCLEOTIDE SEQUENCE</scope>
</reference>
<dbReference type="InterPro" id="IPR012337">
    <property type="entry name" value="RNaseH-like_sf"/>
</dbReference>
<evidence type="ECO:0000313" key="12">
    <source>
        <dbReference type="Proteomes" id="UP000663852"/>
    </source>
</evidence>
<protein>
    <recommendedName>
        <fullName evidence="13">Transposase</fullName>
    </recommendedName>
</protein>
<dbReference type="InterPro" id="IPR008906">
    <property type="entry name" value="HATC_C_dom"/>
</dbReference>
<dbReference type="Pfam" id="PF10683">
    <property type="entry name" value="DBD_Tnp_Hermes"/>
    <property type="match status" value="1"/>
</dbReference>
<keyword evidence="4" id="KW-0862">Zinc</keyword>
<proteinExistence type="predicted"/>
<feature type="domain" description="HAT C-terminal dimerisation" evidence="7">
    <location>
        <begin position="538"/>
        <end position="623"/>
    </location>
</feature>
<dbReference type="Proteomes" id="UP000663828">
    <property type="component" value="Unassembled WGS sequence"/>
</dbReference>
<name>A0A815HMN6_ADIRI</name>
<evidence type="ECO:0008006" key="13">
    <source>
        <dbReference type="Google" id="ProtNLM"/>
    </source>
</evidence>
<accession>A0A815HMN6</accession>
<evidence type="ECO:0000259" key="7">
    <source>
        <dbReference type="Pfam" id="PF05699"/>
    </source>
</evidence>
<evidence type="ECO:0000256" key="1">
    <source>
        <dbReference type="ARBA" id="ARBA00004123"/>
    </source>
</evidence>
<evidence type="ECO:0000256" key="5">
    <source>
        <dbReference type="ARBA" id="ARBA00023242"/>
    </source>
</evidence>
<evidence type="ECO:0000313" key="9">
    <source>
        <dbReference type="EMBL" id="CAF0994747.1"/>
    </source>
</evidence>
<keyword evidence="2" id="KW-0479">Metal-binding</keyword>
<sequence length="682" mass="79130">MKYDKKQIILFAKNKDPLLEFNKPKQTPKSSPFWSSFCQVSFNKIKQDFIRCDKCETILIHKSIHGTKVMSNHIKACKQVKESNTNVCALSKNSNSTQISSQVKKLITEACVEFASLDNRPFETVKGVGFLGLMEKIFFAGQQLSRFSNIQMNDLLPNPTTVSRNVDQAYVLRKEQLIKWCESIDNYCITVDFWCEGHTGIHFGGVSLHHIDQNDHLHVFVLGCYPYDEDDQKSPNIRAFIERILSEYGLKLDNNNYVMSDNENKMKSTFGYNCKRIGCSSHYLNKQLEHAFTSQTIDKKPVDCIEVQELFRHVKTLVTHVRRCHKQLKLSRKLQMYSDTRFNGAFYMLNVFLSVFDELFPVINNTHLQDYVSIDKDFLQQICDFLTPFDEAFRQLSETKQPTLHRVIPLRQYLINHCEIESKDHDGIKKLKRFLRQRMENSWVLDDEHYLATIVHPKLKHFQMAAPGDKEKAIRLLKSLVQNEIACQMSTSSSIHSINQYPMNNSSCSNHSKSLEGKSLLARCFDQVSEPMPLYLHECEEYLNSTTTMNENENGDDEVLEYWAQHRHRFPNIHTIARKVLAIPASNTEVERLFSCSKMSVTDTRTRLDTEKLNKLIFLRKNLHSLKMSDAKEDGRQKRKSTNQYESDSESEHEGEQLTPSISKKRRIEINNGLSDQDGLNE</sequence>
<dbReference type="Proteomes" id="UP000663852">
    <property type="component" value="Unassembled WGS sequence"/>
</dbReference>
<dbReference type="AlphaFoldDB" id="A0A815HMN6"/>
<evidence type="ECO:0000256" key="4">
    <source>
        <dbReference type="ARBA" id="ARBA00022833"/>
    </source>
</evidence>